<dbReference type="PROSITE" id="PS51007">
    <property type="entry name" value="CYTC"/>
    <property type="match status" value="1"/>
</dbReference>
<dbReference type="GO" id="GO:0046872">
    <property type="term" value="F:metal ion binding"/>
    <property type="evidence" value="ECO:0007669"/>
    <property type="project" value="UniProtKB-KW"/>
</dbReference>
<keyword evidence="10" id="KW-1185">Reference proteome</keyword>
<evidence type="ECO:0000256" key="2">
    <source>
        <dbReference type="ARBA" id="ARBA00022617"/>
    </source>
</evidence>
<evidence type="ECO:0000256" key="1">
    <source>
        <dbReference type="ARBA" id="ARBA00022448"/>
    </source>
</evidence>
<evidence type="ECO:0000313" key="10">
    <source>
        <dbReference type="Proteomes" id="UP000637423"/>
    </source>
</evidence>
<dbReference type="RefSeq" id="WP_229751363.1">
    <property type="nucleotide sequence ID" value="NZ_BMED01000007.1"/>
</dbReference>
<keyword evidence="7" id="KW-0732">Signal</keyword>
<comment type="caution">
    <text evidence="9">The sequence shown here is derived from an EMBL/GenBank/DDBJ whole genome shotgun (WGS) entry which is preliminary data.</text>
</comment>
<evidence type="ECO:0000256" key="6">
    <source>
        <dbReference type="PROSITE-ProRule" id="PRU00433"/>
    </source>
</evidence>
<reference evidence="9" key="1">
    <citation type="journal article" date="2014" name="Int. J. Syst. Evol. Microbiol.">
        <title>Complete genome sequence of Corynebacterium casei LMG S-19264T (=DSM 44701T), isolated from a smear-ripened cheese.</title>
        <authorList>
            <consortium name="US DOE Joint Genome Institute (JGI-PGF)"/>
            <person name="Walter F."/>
            <person name="Albersmeier A."/>
            <person name="Kalinowski J."/>
            <person name="Ruckert C."/>
        </authorList>
    </citation>
    <scope>NUCLEOTIDE SEQUENCE</scope>
    <source>
        <strain evidence="9">CGMCC 1.10998</strain>
    </source>
</reference>
<evidence type="ECO:0000313" key="9">
    <source>
        <dbReference type="EMBL" id="GGC98414.1"/>
    </source>
</evidence>
<dbReference type="PANTHER" id="PTHR37823:SF1">
    <property type="entry name" value="CYTOCHROME C-553-LIKE"/>
    <property type="match status" value="1"/>
</dbReference>
<evidence type="ECO:0000256" key="4">
    <source>
        <dbReference type="ARBA" id="ARBA00022982"/>
    </source>
</evidence>
<dbReference type="GO" id="GO:0009055">
    <property type="term" value="F:electron transfer activity"/>
    <property type="evidence" value="ECO:0007669"/>
    <property type="project" value="InterPro"/>
</dbReference>
<protein>
    <recommendedName>
        <fullName evidence="8">Cytochrome c domain-containing protein</fullName>
    </recommendedName>
</protein>
<keyword evidence="3 6" id="KW-0479">Metal-binding</keyword>
<dbReference type="PANTHER" id="PTHR37823">
    <property type="entry name" value="CYTOCHROME C-553-LIKE"/>
    <property type="match status" value="1"/>
</dbReference>
<dbReference type="Pfam" id="PF00034">
    <property type="entry name" value="Cytochrom_C"/>
    <property type="match status" value="1"/>
</dbReference>
<name>A0A916UZZ8_9BURK</name>
<dbReference type="InterPro" id="IPR036909">
    <property type="entry name" value="Cyt_c-like_dom_sf"/>
</dbReference>
<reference evidence="9" key="2">
    <citation type="submission" date="2020-09" db="EMBL/GenBank/DDBJ databases">
        <authorList>
            <person name="Sun Q."/>
            <person name="Zhou Y."/>
        </authorList>
    </citation>
    <scope>NUCLEOTIDE SEQUENCE</scope>
    <source>
        <strain evidence="9">CGMCC 1.10998</strain>
    </source>
</reference>
<keyword evidence="2 6" id="KW-0349">Heme</keyword>
<dbReference type="SUPFAM" id="SSF46626">
    <property type="entry name" value="Cytochrome c"/>
    <property type="match status" value="1"/>
</dbReference>
<feature type="chain" id="PRO_5036872314" description="Cytochrome c domain-containing protein" evidence="7">
    <location>
        <begin position="37"/>
        <end position="282"/>
    </location>
</feature>
<keyword evidence="1" id="KW-0813">Transport</keyword>
<keyword evidence="4" id="KW-0249">Electron transport</keyword>
<dbReference type="GO" id="GO:0020037">
    <property type="term" value="F:heme binding"/>
    <property type="evidence" value="ECO:0007669"/>
    <property type="project" value="InterPro"/>
</dbReference>
<gene>
    <name evidence="9" type="ORF">GCM10011396_52480</name>
</gene>
<sequence>MTQPIKPMNIFKRSLHTAMVLAALLAITSLHGIALAADAVLEVANGTQVQKFTREELLKNPGLRTIEIKHDSAYGRTMSYQAVPFAALLPQVQKMLSVQFTALDGFVANIPGPLLASNAQAWLAIEPADGKWPAVKAGEAATAGPFYLVWLSPEKAGISNEQWPYQIARIAEAQPLESRHAQLLPKTAADSIEQRGLKVFVTNCAVCHKMNGGGDAAIGPDLNKPYNPTEYFQEAYLRKLIREPASVRTWKQSAMPGFSERVLPEPELNELIAYLKQMAKQR</sequence>
<organism evidence="9 10">
    <name type="scientific">Undibacterium terreum</name>
    <dbReference type="NCBI Taxonomy" id="1224302"/>
    <lineage>
        <taxon>Bacteria</taxon>
        <taxon>Pseudomonadati</taxon>
        <taxon>Pseudomonadota</taxon>
        <taxon>Betaproteobacteria</taxon>
        <taxon>Burkholderiales</taxon>
        <taxon>Oxalobacteraceae</taxon>
        <taxon>Undibacterium</taxon>
    </lineage>
</organism>
<evidence type="ECO:0000256" key="3">
    <source>
        <dbReference type="ARBA" id="ARBA00022723"/>
    </source>
</evidence>
<dbReference type="EMBL" id="BMED01000007">
    <property type="protein sequence ID" value="GGC98414.1"/>
    <property type="molecule type" value="Genomic_DNA"/>
</dbReference>
<feature type="domain" description="Cytochrome c" evidence="8">
    <location>
        <begin position="191"/>
        <end position="279"/>
    </location>
</feature>
<evidence type="ECO:0000256" key="5">
    <source>
        <dbReference type="ARBA" id="ARBA00023004"/>
    </source>
</evidence>
<dbReference type="Proteomes" id="UP000637423">
    <property type="component" value="Unassembled WGS sequence"/>
</dbReference>
<dbReference type="InterPro" id="IPR009056">
    <property type="entry name" value="Cyt_c-like_dom"/>
</dbReference>
<proteinExistence type="predicted"/>
<feature type="signal peptide" evidence="7">
    <location>
        <begin position="1"/>
        <end position="36"/>
    </location>
</feature>
<dbReference type="AlphaFoldDB" id="A0A916UZZ8"/>
<accession>A0A916UZZ8</accession>
<dbReference type="Gene3D" id="1.10.760.10">
    <property type="entry name" value="Cytochrome c-like domain"/>
    <property type="match status" value="1"/>
</dbReference>
<evidence type="ECO:0000256" key="7">
    <source>
        <dbReference type="SAM" id="SignalP"/>
    </source>
</evidence>
<evidence type="ECO:0000259" key="8">
    <source>
        <dbReference type="PROSITE" id="PS51007"/>
    </source>
</evidence>
<dbReference type="InterPro" id="IPR051811">
    <property type="entry name" value="Cytochrome_c550/c551-like"/>
</dbReference>
<keyword evidence="5 6" id="KW-0408">Iron</keyword>